<keyword evidence="2" id="KW-1185">Reference proteome</keyword>
<proteinExistence type="predicted"/>
<sequence>MHPTKVKVFDLVAARGAMTAVQIADHVGVSSKQARSVALGLVDDGYFRCETSARGGPGKPGHYVFTRTALELPRSARAVPAKVDFGHPDDCPWWPAADLAVEAAMRGMVWIGRAA</sequence>
<dbReference type="RefSeq" id="WP_090548102.1">
    <property type="nucleotide sequence ID" value="NZ_FNSR01000002.1"/>
</dbReference>
<accession>A0A1H7L022</accession>
<dbReference type="AlphaFoldDB" id="A0A1H7L022"/>
<protein>
    <recommendedName>
        <fullName evidence="3">MarR family transcriptional regulator</fullName>
    </recommendedName>
</protein>
<dbReference type="EMBL" id="FOAJ01000004">
    <property type="protein sequence ID" value="SEK92413.1"/>
    <property type="molecule type" value="Genomic_DNA"/>
</dbReference>
<evidence type="ECO:0000313" key="2">
    <source>
        <dbReference type="Proteomes" id="UP000199120"/>
    </source>
</evidence>
<organism evidence="1 2">
    <name type="scientific">Paraburkholderia caballeronis</name>
    <dbReference type="NCBI Taxonomy" id="416943"/>
    <lineage>
        <taxon>Bacteria</taxon>
        <taxon>Pseudomonadati</taxon>
        <taxon>Pseudomonadota</taxon>
        <taxon>Betaproteobacteria</taxon>
        <taxon>Burkholderiales</taxon>
        <taxon>Burkholderiaceae</taxon>
        <taxon>Paraburkholderia</taxon>
    </lineage>
</organism>
<dbReference type="STRING" id="416943.SAMN05445871_4048"/>
<reference evidence="2" key="1">
    <citation type="submission" date="2016-10" db="EMBL/GenBank/DDBJ databases">
        <authorList>
            <person name="Varghese N."/>
            <person name="Submissions S."/>
        </authorList>
    </citation>
    <scope>NUCLEOTIDE SEQUENCE [LARGE SCALE GENOMIC DNA]</scope>
    <source>
        <strain evidence="2">LMG 26416</strain>
    </source>
</reference>
<dbReference type="Proteomes" id="UP000199120">
    <property type="component" value="Unassembled WGS sequence"/>
</dbReference>
<dbReference type="OrthoDB" id="9999681at2"/>
<evidence type="ECO:0008006" key="3">
    <source>
        <dbReference type="Google" id="ProtNLM"/>
    </source>
</evidence>
<evidence type="ECO:0000313" key="1">
    <source>
        <dbReference type="EMBL" id="SEK92413.1"/>
    </source>
</evidence>
<gene>
    <name evidence="1" type="ORF">SAMN05192542_104131</name>
</gene>
<name>A0A1H7L022_9BURK</name>